<dbReference type="EMBL" id="JALLBG020000127">
    <property type="protein sequence ID" value="KAL3763128.1"/>
    <property type="molecule type" value="Genomic_DNA"/>
</dbReference>
<dbReference type="AlphaFoldDB" id="A0ABD3MGS5"/>
<organism evidence="2 3">
    <name type="scientific">Discostella pseudostelligera</name>
    <dbReference type="NCBI Taxonomy" id="259834"/>
    <lineage>
        <taxon>Eukaryota</taxon>
        <taxon>Sar</taxon>
        <taxon>Stramenopiles</taxon>
        <taxon>Ochrophyta</taxon>
        <taxon>Bacillariophyta</taxon>
        <taxon>Coscinodiscophyceae</taxon>
        <taxon>Thalassiosirophycidae</taxon>
        <taxon>Stephanodiscales</taxon>
        <taxon>Stephanodiscaceae</taxon>
        <taxon>Discostella</taxon>
    </lineage>
</organism>
<keyword evidence="3" id="KW-1185">Reference proteome</keyword>
<evidence type="ECO:0000313" key="2">
    <source>
        <dbReference type="EMBL" id="KAL3763128.1"/>
    </source>
</evidence>
<evidence type="ECO:0000256" key="1">
    <source>
        <dbReference type="SAM" id="MobiDB-lite"/>
    </source>
</evidence>
<feature type="region of interest" description="Disordered" evidence="1">
    <location>
        <begin position="37"/>
        <end position="63"/>
    </location>
</feature>
<proteinExistence type="predicted"/>
<sequence length="361" mass="38491">MAGRLSSSAIFRSALAAHASLSAASLISSAVGPSHLAQLPDTSSQSQQRHPPPSSSPSNSISHPRDVASMCLALPWLDQLHSVIANMYIIGGIKKCGCSSDSSFQQHQHNNVTMVQIGENVSFENPIVSYAGVGEVERAFRGRFHLHPQNDVKTVLECVDVEASDDSIICGSAGAGADQSQTQTQHHLHPLNPQFGISPSSSPPSLKVTYRLSQQYGTYFSVHSLLLVTIQLRRGCSSEVRKITHEQMAKVPLATSGFTPRAANTVAVAATAHSGLAAVALAKAADKVIMATTRGLETKGQVPSTGVSNNSSQATLPVVAEVVRIEELWNGVHLLQFAPVHWSRRLNGMVASSAAYFFLYH</sequence>
<comment type="caution">
    <text evidence="2">The sequence shown here is derived from an EMBL/GenBank/DDBJ whole genome shotgun (WGS) entry which is preliminary data.</text>
</comment>
<accession>A0ABD3MGS5</accession>
<gene>
    <name evidence="2" type="ORF">ACHAWU_005079</name>
</gene>
<dbReference type="Proteomes" id="UP001530293">
    <property type="component" value="Unassembled WGS sequence"/>
</dbReference>
<evidence type="ECO:0000313" key="3">
    <source>
        <dbReference type="Proteomes" id="UP001530293"/>
    </source>
</evidence>
<name>A0ABD3MGS5_9STRA</name>
<reference evidence="2 3" key="1">
    <citation type="submission" date="2024-10" db="EMBL/GenBank/DDBJ databases">
        <title>Updated reference genomes for cyclostephanoid diatoms.</title>
        <authorList>
            <person name="Roberts W.R."/>
            <person name="Alverson A.J."/>
        </authorList>
    </citation>
    <scope>NUCLEOTIDE SEQUENCE [LARGE SCALE GENOMIC DNA]</scope>
    <source>
        <strain evidence="2 3">AJA232-27</strain>
    </source>
</reference>
<protein>
    <submittedName>
        <fullName evidence="2">Uncharacterized protein</fullName>
    </submittedName>
</protein>